<dbReference type="VEuPathDB" id="FungiDB:BD410DRAFT_783651"/>
<evidence type="ECO:0000313" key="1">
    <source>
        <dbReference type="EMBL" id="TDL26584.1"/>
    </source>
</evidence>
<keyword evidence="2" id="KW-1185">Reference proteome</keyword>
<organism evidence="1 2">
    <name type="scientific">Rickenella mellea</name>
    <dbReference type="NCBI Taxonomy" id="50990"/>
    <lineage>
        <taxon>Eukaryota</taxon>
        <taxon>Fungi</taxon>
        <taxon>Dikarya</taxon>
        <taxon>Basidiomycota</taxon>
        <taxon>Agaricomycotina</taxon>
        <taxon>Agaricomycetes</taxon>
        <taxon>Hymenochaetales</taxon>
        <taxon>Rickenellaceae</taxon>
        <taxon>Rickenella</taxon>
    </lineage>
</organism>
<reference evidence="1 2" key="1">
    <citation type="submission" date="2018-06" db="EMBL/GenBank/DDBJ databases">
        <title>A transcriptomic atlas of mushroom development highlights an independent origin of complex multicellularity.</title>
        <authorList>
            <consortium name="DOE Joint Genome Institute"/>
            <person name="Krizsan K."/>
            <person name="Almasi E."/>
            <person name="Merenyi Z."/>
            <person name="Sahu N."/>
            <person name="Viragh M."/>
            <person name="Koszo T."/>
            <person name="Mondo S."/>
            <person name="Kiss B."/>
            <person name="Balint B."/>
            <person name="Kues U."/>
            <person name="Barry K."/>
            <person name="Hegedus J.C."/>
            <person name="Henrissat B."/>
            <person name="Johnson J."/>
            <person name="Lipzen A."/>
            <person name="Ohm R."/>
            <person name="Nagy I."/>
            <person name="Pangilinan J."/>
            <person name="Yan J."/>
            <person name="Xiong Y."/>
            <person name="Grigoriev I.V."/>
            <person name="Hibbett D.S."/>
            <person name="Nagy L.G."/>
        </authorList>
    </citation>
    <scope>NUCLEOTIDE SEQUENCE [LARGE SCALE GENOMIC DNA]</scope>
    <source>
        <strain evidence="1 2">SZMC22713</strain>
    </source>
</reference>
<dbReference type="EMBL" id="ML170161">
    <property type="protein sequence ID" value="TDL26584.1"/>
    <property type="molecule type" value="Genomic_DNA"/>
</dbReference>
<name>A0A4Y7QG04_9AGAM</name>
<gene>
    <name evidence="1" type="ORF">BD410DRAFT_783651</name>
</gene>
<dbReference type="Proteomes" id="UP000294933">
    <property type="component" value="Unassembled WGS sequence"/>
</dbReference>
<sequence length="65" mass="7702">MYYWLIQNFADISKQAESNWSLNVYQFTNVRVLFIRCWFARIHPIIPGFYIVGMTDVLRVAGLTN</sequence>
<protein>
    <submittedName>
        <fullName evidence="1">Uncharacterized protein</fullName>
    </submittedName>
</protein>
<dbReference type="AlphaFoldDB" id="A0A4Y7QG04"/>
<proteinExistence type="predicted"/>
<evidence type="ECO:0000313" key="2">
    <source>
        <dbReference type="Proteomes" id="UP000294933"/>
    </source>
</evidence>
<accession>A0A4Y7QG04</accession>